<dbReference type="EMBL" id="DAAVSS010000028">
    <property type="protein sequence ID" value="HAF5838014.1"/>
    <property type="molecule type" value="Genomic_DNA"/>
</dbReference>
<dbReference type="EMBL" id="DAAVUV010000094">
    <property type="protein sequence ID" value="HAF6741162.1"/>
    <property type="molecule type" value="Genomic_DNA"/>
</dbReference>
<evidence type="ECO:0000313" key="4">
    <source>
        <dbReference type="EMBL" id="HAF6741162.1"/>
    </source>
</evidence>
<dbReference type="EMBL" id="DAAVUV010000027">
    <property type="protein sequence ID" value="HAF6740493.1"/>
    <property type="molecule type" value="Genomic_DNA"/>
</dbReference>
<evidence type="ECO:0000313" key="2">
    <source>
        <dbReference type="EMBL" id="HAF5838592.1"/>
    </source>
</evidence>
<gene>
    <name evidence="3" type="ORF">G8M19_004603</name>
    <name evidence="4" type="ORF">G8M19_005318</name>
    <name evidence="1" type="ORF">G8M45_004714</name>
    <name evidence="2" type="ORF">G8M45_005340</name>
</gene>
<reference evidence="3" key="2">
    <citation type="submission" date="2020-02" db="EMBL/GenBank/DDBJ databases">
        <authorList>
            <consortium name="NCBI Pathogen Detection Project"/>
        </authorList>
    </citation>
    <scope>NUCLEOTIDE SEQUENCE</scope>
    <source>
        <strain evidence="3">MA.CCC_Chi2203-1</strain>
        <strain evidence="1">MA.CCC_Chi2206</strain>
    </source>
</reference>
<dbReference type="EMBL" id="DAAVSS010000092">
    <property type="protein sequence ID" value="HAF5838592.1"/>
    <property type="molecule type" value="Genomic_DNA"/>
</dbReference>
<proteinExistence type="predicted"/>
<evidence type="ECO:0000313" key="1">
    <source>
        <dbReference type="EMBL" id="HAF5838014.1"/>
    </source>
</evidence>
<dbReference type="AlphaFoldDB" id="A0A751C2E6"/>
<name>A0A751C2E6_SALER</name>
<reference evidence="3" key="1">
    <citation type="journal article" date="2018" name="Genome Biol.">
        <title>SKESA: strategic k-mer extension for scrupulous assemblies.</title>
        <authorList>
            <person name="Souvorov A."/>
            <person name="Agarwala R."/>
            <person name="Lipman D.J."/>
        </authorList>
    </citation>
    <scope>NUCLEOTIDE SEQUENCE</scope>
    <source>
        <strain evidence="3">MA.CCC_Chi2203-1</strain>
        <strain evidence="1">MA.CCC_Chi2206</strain>
    </source>
</reference>
<protein>
    <recommendedName>
        <fullName evidence="5">Integrase catalytic domain-containing protein</fullName>
    </recommendedName>
</protein>
<organism evidence="3">
    <name type="scientific">Salmonella enterica</name>
    <name type="common">Salmonella choleraesuis</name>
    <dbReference type="NCBI Taxonomy" id="28901"/>
    <lineage>
        <taxon>Bacteria</taxon>
        <taxon>Pseudomonadati</taxon>
        <taxon>Pseudomonadota</taxon>
        <taxon>Gammaproteobacteria</taxon>
        <taxon>Enterobacterales</taxon>
        <taxon>Enterobacteriaceae</taxon>
        <taxon>Salmonella</taxon>
    </lineage>
</organism>
<evidence type="ECO:0008006" key="5">
    <source>
        <dbReference type="Google" id="ProtNLM"/>
    </source>
</evidence>
<evidence type="ECO:0000313" key="3">
    <source>
        <dbReference type="EMBL" id="HAF6740493.1"/>
    </source>
</evidence>
<accession>A0A751C2E6</accession>
<sequence>MKNTVPTSQRLISRRIIWVNGFYNPRRRHSTLGWKSPVAFEKKAA</sequence>
<comment type="caution">
    <text evidence="3">The sequence shown here is derived from an EMBL/GenBank/DDBJ whole genome shotgun (WGS) entry which is preliminary data.</text>
</comment>